<evidence type="ECO:0000313" key="1">
    <source>
        <dbReference type="EMBL" id="SFD16302.1"/>
    </source>
</evidence>
<protein>
    <submittedName>
        <fullName evidence="1">Uncharacterized protein</fullName>
    </submittedName>
</protein>
<organism evidence="1 2">
    <name type="scientific">Flavobacterium phragmitis</name>
    <dbReference type="NCBI Taxonomy" id="739143"/>
    <lineage>
        <taxon>Bacteria</taxon>
        <taxon>Pseudomonadati</taxon>
        <taxon>Bacteroidota</taxon>
        <taxon>Flavobacteriia</taxon>
        <taxon>Flavobacteriales</taxon>
        <taxon>Flavobacteriaceae</taxon>
        <taxon>Flavobacterium</taxon>
    </lineage>
</organism>
<dbReference type="STRING" id="739143.SAMN05216297_10545"/>
<dbReference type="Proteomes" id="UP000199672">
    <property type="component" value="Unassembled WGS sequence"/>
</dbReference>
<name>A0A1I1Q2Y3_9FLAO</name>
<sequence length="69" mass="8048">MTDRNKNNRKQNRQTKSIKEQFKVTAANQTDSANIPYLYGMTLEEYKEGAAIHSKCFDQLKMVKTTLYN</sequence>
<dbReference type="EMBL" id="FOMH01000005">
    <property type="protein sequence ID" value="SFD16302.1"/>
    <property type="molecule type" value="Genomic_DNA"/>
</dbReference>
<dbReference type="OrthoDB" id="1372033at2"/>
<evidence type="ECO:0000313" key="2">
    <source>
        <dbReference type="Proteomes" id="UP000199672"/>
    </source>
</evidence>
<keyword evidence="2" id="KW-1185">Reference proteome</keyword>
<dbReference type="RefSeq" id="WP_091492945.1">
    <property type="nucleotide sequence ID" value="NZ_FOMH01000005.1"/>
</dbReference>
<reference evidence="2" key="1">
    <citation type="submission" date="2016-10" db="EMBL/GenBank/DDBJ databases">
        <authorList>
            <person name="Varghese N."/>
            <person name="Submissions S."/>
        </authorList>
    </citation>
    <scope>NUCLEOTIDE SEQUENCE [LARGE SCALE GENOMIC DNA]</scope>
    <source>
        <strain evidence="2">CGMCC 1.10370</strain>
    </source>
</reference>
<proteinExistence type="predicted"/>
<accession>A0A1I1Q2Y3</accession>
<gene>
    <name evidence="1" type="ORF">SAMN05216297_10545</name>
</gene>
<dbReference type="AlphaFoldDB" id="A0A1I1Q2Y3"/>